<dbReference type="Pfam" id="PF23134">
    <property type="entry name" value="TRIP4_3rd"/>
    <property type="match status" value="1"/>
</dbReference>
<evidence type="ECO:0000313" key="5">
    <source>
        <dbReference type="RefSeq" id="XP_010937149.1"/>
    </source>
</evidence>
<dbReference type="PANTHER" id="PTHR12963:SF4">
    <property type="entry name" value="ACTIVATING SIGNAL COINTEGRATOR 1"/>
    <property type="match status" value="1"/>
</dbReference>
<dbReference type="InterPro" id="IPR009349">
    <property type="entry name" value="TRIP4/RQT4_C2HC5_Znf"/>
</dbReference>
<evidence type="ECO:0000259" key="2">
    <source>
        <dbReference type="Pfam" id="PF06221"/>
    </source>
</evidence>
<dbReference type="Pfam" id="PF06221">
    <property type="entry name" value="zf-C2HC5"/>
    <property type="match status" value="1"/>
</dbReference>
<dbReference type="GeneID" id="105056594"/>
<feature type="domain" description="Activating signal cointegrator 1 third" evidence="3">
    <location>
        <begin position="248"/>
        <end position="300"/>
    </location>
</feature>
<feature type="region of interest" description="Disordered" evidence="1">
    <location>
        <begin position="379"/>
        <end position="404"/>
    </location>
</feature>
<dbReference type="GO" id="GO:0180022">
    <property type="term" value="C:RQC-trigger complex"/>
    <property type="evidence" value="ECO:0007669"/>
    <property type="project" value="InterPro"/>
</dbReference>
<feature type="region of interest" description="Disordered" evidence="1">
    <location>
        <begin position="103"/>
        <end position="142"/>
    </location>
</feature>
<dbReference type="OrthoDB" id="338816at2759"/>
<proteinExistence type="predicted"/>
<dbReference type="GO" id="GO:0005634">
    <property type="term" value="C:nucleus"/>
    <property type="evidence" value="ECO:0007669"/>
    <property type="project" value="InterPro"/>
</dbReference>
<dbReference type="GO" id="GO:0008270">
    <property type="term" value="F:zinc ion binding"/>
    <property type="evidence" value="ECO:0007669"/>
    <property type="project" value="InterPro"/>
</dbReference>
<dbReference type="InParanoid" id="A0A6I9S3T8"/>
<dbReference type="GO" id="GO:0072344">
    <property type="term" value="P:rescue of stalled ribosome"/>
    <property type="evidence" value="ECO:0007669"/>
    <property type="project" value="InterPro"/>
</dbReference>
<dbReference type="InterPro" id="IPR039128">
    <property type="entry name" value="TRIP4-like"/>
</dbReference>
<feature type="domain" description="TRIP4/RQT4 C2HC5-type zinc finger" evidence="2">
    <location>
        <begin position="163"/>
        <end position="203"/>
    </location>
</feature>
<accession>A0A6I9S3T8</accession>
<dbReference type="AlphaFoldDB" id="A0A6I9S3T8"/>
<protein>
    <submittedName>
        <fullName evidence="5">Activating signal cointegrator 1</fullName>
    </submittedName>
</protein>
<sequence length="404" mass="44609">MRSGEWLEKALLELCGKIQGVELDADLISGLVSFCELAPPQDAADYLTNIIGLEAGQDVIQEYLQRRGYVDSSVSNPDVQTSKFQAYMKPPADEGMTFAQKKQARMPKETTAPITQDTRSQKEAIESKSIPRGSQGIPKKKKGGKVISLAEAAKGSVVFQQGKPCSCQARRHKLVSNCLSCGKIVCEQEGEGPCSFCGALVLREGSTYAGLTDLAVPLSEAEAAAEAYAKRLVEYDRNSAARTKVIDDQSDYYEIEGNSWLSAEEKELLKKKQKEIEEAAEARRGNVIVTFDLLGRKVIMNKDEASELESEYRILRPPEERDINRIKPNPSVRVQPMFVDTGPAKKPVKGKETKRLANGLCLEISGRVQHDDSELRHLTSGSQRDGVSWQVHEGDDPELSLDYN</sequence>
<gene>
    <name evidence="5" type="primary">LOC105056594</name>
</gene>
<dbReference type="PANTHER" id="PTHR12963">
    <property type="entry name" value="THYROID RECEPTOR INTERACTING PROTEIN RELATED"/>
    <property type="match status" value="1"/>
</dbReference>
<keyword evidence="4" id="KW-1185">Reference proteome</keyword>
<organism evidence="4 5">
    <name type="scientific">Elaeis guineensis var. tenera</name>
    <name type="common">Oil palm</name>
    <dbReference type="NCBI Taxonomy" id="51953"/>
    <lineage>
        <taxon>Eukaryota</taxon>
        <taxon>Viridiplantae</taxon>
        <taxon>Streptophyta</taxon>
        <taxon>Embryophyta</taxon>
        <taxon>Tracheophyta</taxon>
        <taxon>Spermatophyta</taxon>
        <taxon>Magnoliopsida</taxon>
        <taxon>Liliopsida</taxon>
        <taxon>Arecaceae</taxon>
        <taxon>Arecoideae</taxon>
        <taxon>Cocoseae</taxon>
        <taxon>Elaeidinae</taxon>
        <taxon>Elaeis</taxon>
    </lineage>
</organism>
<dbReference type="KEGG" id="egu:105056594"/>
<dbReference type="RefSeq" id="XP_010937149.1">
    <property type="nucleotide sequence ID" value="XM_010938847.3"/>
</dbReference>
<evidence type="ECO:0000313" key="4">
    <source>
        <dbReference type="Proteomes" id="UP000504607"/>
    </source>
</evidence>
<dbReference type="GO" id="GO:0045893">
    <property type="term" value="P:positive regulation of DNA-templated transcription"/>
    <property type="evidence" value="ECO:0007669"/>
    <property type="project" value="TreeGrafter"/>
</dbReference>
<evidence type="ECO:0000259" key="3">
    <source>
        <dbReference type="Pfam" id="PF23134"/>
    </source>
</evidence>
<name>A0A6I9S3T8_ELAGV</name>
<dbReference type="Proteomes" id="UP000504607">
    <property type="component" value="Chromosome 13"/>
</dbReference>
<reference evidence="5" key="1">
    <citation type="submission" date="2025-08" db="UniProtKB">
        <authorList>
            <consortium name="RefSeq"/>
        </authorList>
    </citation>
    <scope>IDENTIFICATION</scope>
</reference>
<evidence type="ECO:0000256" key="1">
    <source>
        <dbReference type="SAM" id="MobiDB-lite"/>
    </source>
</evidence>
<feature type="compositionally biased region" description="Acidic residues" evidence="1">
    <location>
        <begin position="395"/>
        <end position="404"/>
    </location>
</feature>
<dbReference type="InterPro" id="IPR056993">
    <property type="entry name" value="TRIP4_3rd_dom"/>
</dbReference>